<accession>A0A4P7IAZ0</accession>
<reference evidence="2 3" key="1">
    <citation type="submission" date="2019-03" db="EMBL/GenBank/DDBJ databases">
        <title>Three New Species of Nocardioides, Nocardioides euryhalodurans sp. nov., Nocardioides seonyuensis sp. nov. and Nocardioides eburneoflavus sp. nov. Iolated from Soil.</title>
        <authorList>
            <person name="Roh S.G."/>
            <person name="Lee C."/>
            <person name="Kim M.-K."/>
            <person name="Kim S.B."/>
        </authorList>
    </citation>
    <scope>NUCLEOTIDE SEQUENCE [LARGE SCALE GENOMIC DNA]</scope>
    <source>
        <strain evidence="2 3">MMS17-SY207-3</strain>
    </source>
</reference>
<keyword evidence="1" id="KW-0732">Signal</keyword>
<protein>
    <submittedName>
        <fullName evidence="2">Uncharacterized protein</fullName>
    </submittedName>
</protein>
<organism evidence="2 3">
    <name type="scientific">Nocardioides seonyuensis</name>
    <dbReference type="NCBI Taxonomy" id="2518371"/>
    <lineage>
        <taxon>Bacteria</taxon>
        <taxon>Bacillati</taxon>
        <taxon>Actinomycetota</taxon>
        <taxon>Actinomycetes</taxon>
        <taxon>Propionibacteriales</taxon>
        <taxon>Nocardioidaceae</taxon>
        <taxon>Nocardioides</taxon>
    </lineage>
</organism>
<feature type="chain" id="PRO_5020646761" evidence="1">
    <location>
        <begin position="34"/>
        <end position="288"/>
    </location>
</feature>
<dbReference type="KEGG" id="nsn:EXE58_00985"/>
<feature type="signal peptide" evidence="1">
    <location>
        <begin position="1"/>
        <end position="33"/>
    </location>
</feature>
<gene>
    <name evidence="2" type="ORF">EXE58_00985</name>
</gene>
<sequence length="288" mass="29506">MSTTRENGRYRPTPSMIVALLALVVACSTGAYAATVLPKNSVISKTIKNGQVKSVDIKNGQVKAKDVTKNAVKAKQLADDAVDSAAIADGQVTGADIADGQVGAGELAGTLRTDLDDASTLGGLSVAQIVAAAGGEYFEGTQAGGSTDIEKTTPTDLVTLELPKAGKYLVSARIPVFCTYDGSDGATPADPSPNQPYFYARGQLMLNGTQVASELASCEAEAAFLVVLAGIYQGTTMVDMTKQITTTGPATLTLRGLSAPSVFLAPLVAGNRINAVASDSMIQAITVQ</sequence>
<proteinExistence type="predicted"/>
<dbReference type="EMBL" id="CP038436">
    <property type="protein sequence ID" value="QBX54185.1"/>
    <property type="molecule type" value="Genomic_DNA"/>
</dbReference>
<dbReference type="OrthoDB" id="5244341at2"/>
<dbReference type="Proteomes" id="UP000294853">
    <property type="component" value="Chromosome"/>
</dbReference>
<name>A0A4P7IAZ0_9ACTN</name>
<dbReference type="AlphaFoldDB" id="A0A4P7IAZ0"/>
<keyword evidence="3" id="KW-1185">Reference proteome</keyword>
<evidence type="ECO:0000256" key="1">
    <source>
        <dbReference type="SAM" id="SignalP"/>
    </source>
</evidence>
<dbReference type="PROSITE" id="PS51257">
    <property type="entry name" value="PROKAR_LIPOPROTEIN"/>
    <property type="match status" value="1"/>
</dbReference>
<evidence type="ECO:0000313" key="3">
    <source>
        <dbReference type="Proteomes" id="UP000294853"/>
    </source>
</evidence>
<evidence type="ECO:0000313" key="2">
    <source>
        <dbReference type="EMBL" id="QBX54185.1"/>
    </source>
</evidence>